<sequence length="505" mass="57386">MNPARVVGRKESNDPSPTSSTLTLSIVQLDSSVRQIDCSVTDIVTRVLDHHSCLTPNDAVESLLVRPQRQNDDAPPSTILQRNKQCHTTTLRDTVGKSILRYIRDTDRWIALTSLLLKSLAWYRSLDSANNVGVLPSLPIDDAPTPKTILSDIKEHKFLPIIDLPRTKYNRPYLPQHNSNHNIDGEVDVETGHENRCSKMNISHQYPWVCMVQLSHTTAQSNTIPSLHSSPSSSSLGIDVVTFHAPIHQITPTIFDYVSSFSHCFTPWEWDRIINCKVWSSSGFRIGSKKMSTTQRRRSDTSMLQEFYLRWSMKEAYTKAIGLGMHMNFDEFETRLSRIDDDDNNIQVDEEEGIWAAITRHMQSKDDDGKKIVRMEDNTQFSVVGRVRYTNPLPSSTWEEWEFIFITLNIAAVHEIESSSYDDKDGLLRACACICIGPSLSKKRKKTNCPKQPPITARIESLSLLEVLELHGHMLTEAEDRCGSERVLTPQPLLHLRISRHNGDL</sequence>
<evidence type="ECO:0000313" key="5">
    <source>
        <dbReference type="EMBL" id="KAL3763675.1"/>
    </source>
</evidence>
<accession>A0ABD3MHW5</accession>
<proteinExistence type="predicted"/>
<protein>
    <recommendedName>
        <fullName evidence="1">holo-[acyl-carrier-protein] synthase</fullName>
        <ecNumber evidence="1">2.7.8.7</ecNumber>
    </recommendedName>
</protein>
<keyword evidence="2" id="KW-0808">Transferase</keyword>
<dbReference type="SUPFAM" id="SSF56214">
    <property type="entry name" value="4'-phosphopantetheinyl transferase"/>
    <property type="match status" value="1"/>
</dbReference>
<organism evidence="5 6">
    <name type="scientific">Discostella pseudostelligera</name>
    <dbReference type="NCBI Taxonomy" id="259834"/>
    <lineage>
        <taxon>Eukaryota</taxon>
        <taxon>Sar</taxon>
        <taxon>Stramenopiles</taxon>
        <taxon>Ochrophyta</taxon>
        <taxon>Bacillariophyta</taxon>
        <taxon>Coscinodiscophyceae</taxon>
        <taxon>Thalassiosirophycidae</taxon>
        <taxon>Stephanodiscales</taxon>
        <taxon>Stephanodiscaceae</taxon>
        <taxon>Discostella</taxon>
    </lineage>
</organism>
<dbReference type="InterPro" id="IPR050559">
    <property type="entry name" value="P-Pant_transferase_sf"/>
</dbReference>
<feature type="domain" description="4'-phosphopantetheinyl transferase" evidence="4">
    <location>
        <begin position="235"/>
        <end position="338"/>
    </location>
</feature>
<dbReference type="InterPro" id="IPR037143">
    <property type="entry name" value="4-PPantetheinyl_Trfase_dom_sf"/>
</dbReference>
<evidence type="ECO:0000256" key="3">
    <source>
        <dbReference type="SAM" id="MobiDB-lite"/>
    </source>
</evidence>
<gene>
    <name evidence="5" type="ORF">ACHAWU_009099</name>
</gene>
<keyword evidence="6" id="KW-1185">Reference proteome</keyword>
<name>A0ABD3MHW5_9STRA</name>
<evidence type="ECO:0000259" key="4">
    <source>
        <dbReference type="Pfam" id="PF01648"/>
    </source>
</evidence>
<evidence type="ECO:0000313" key="6">
    <source>
        <dbReference type="Proteomes" id="UP001530293"/>
    </source>
</evidence>
<evidence type="ECO:0000256" key="1">
    <source>
        <dbReference type="ARBA" id="ARBA00013172"/>
    </source>
</evidence>
<reference evidence="5 6" key="1">
    <citation type="submission" date="2024-10" db="EMBL/GenBank/DDBJ databases">
        <title>Updated reference genomes for cyclostephanoid diatoms.</title>
        <authorList>
            <person name="Roberts W.R."/>
            <person name="Alverson A.J."/>
        </authorList>
    </citation>
    <scope>NUCLEOTIDE SEQUENCE [LARGE SCALE GENOMIC DNA]</scope>
    <source>
        <strain evidence="5 6">AJA232-27</strain>
    </source>
</reference>
<dbReference type="Gene3D" id="3.90.470.20">
    <property type="entry name" value="4'-phosphopantetheinyl transferase domain"/>
    <property type="match status" value="1"/>
</dbReference>
<dbReference type="GO" id="GO:0008897">
    <property type="term" value="F:holo-[acyl-carrier-protein] synthase activity"/>
    <property type="evidence" value="ECO:0007669"/>
    <property type="project" value="UniProtKB-EC"/>
</dbReference>
<evidence type="ECO:0000256" key="2">
    <source>
        <dbReference type="ARBA" id="ARBA00022679"/>
    </source>
</evidence>
<dbReference type="PANTHER" id="PTHR12215:SF10">
    <property type="entry name" value="L-AMINOADIPATE-SEMIALDEHYDE DEHYDROGENASE-PHOSPHOPANTETHEINYL TRANSFERASE"/>
    <property type="match status" value="1"/>
</dbReference>
<dbReference type="PANTHER" id="PTHR12215">
    <property type="entry name" value="PHOSPHOPANTETHEINE TRANSFERASE"/>
    <property type="match status" value="1"/>
</dbReference>
<dbReference type="InterPro" id="IPR008278">
    <property type="entry name" value="4-PPantetheinyl_Trfase_dom"/>
</dbReference>
<dbReference type="AlphaFoldDB" id="A0ABD3MHW5"/>
<comment type="caution">
    <text evidence="5">The sequence shown here is derived from an EMBL/GenBank/DDBJ whole genome shotgun (WGS) entry which is preliminary data.</text>
</comment>
<feature type="region of interest" description="Disordered" evidence="3">
    <location>
        <begin position="1"/>
        <end position="21"/>
    </location>
</feature>
<dbReference type="EMBL" id="JALLBG020000118">
    <property type="protein sequence ID" value="KAL3763675.1"/>
    <property type="molecule type" value="Genomic_DNA"/>
</dbReference>
<dbReference type="Pfam" id="PF01648">
    <property type="entry name" value="ACPS"/>
    <property type="match status" value="1"/>
</dbReference>
<dbReference type="Proteomes" id="UP001530293">
    <property type="component" value="Unassembled WGS sequence"/>
</dbReference>
<dbReference type="EC" id="2.7.8.7" evidence="1"/>